<gene>
    <name evidence="3" type="ordered locus">Dalk_1277</name>
</gene>
<dbReference type="PROSITE" id="PS50885">
    <property type="entry name" value="HAMP"/>
    <property type="match status" value="1"/>
</dbReference>
<dbReference type="HOGENOM" id="CLU_564661_0_0_7"/>
<evidence type="ECO:0000313" key="4">
    <source>
        <dbReference type="Proteomes" id="UP000000739"/>
    </source>
</evidence>
<dbReference type="PANTHER" id="PTHR43156:SF2">
    <property type="entry name" value="STAGE II SPORULATION PROTEIN E"/>
    <property type="match status" value="1"/>
</dbReference>
<dbReference type="Pfam" id="PF00672">
    <property type="entry name" value="HAMP"/>
    <property type="match status" value="1"/>
</dbReference>
<dbReference type="EMBL" id="CP001322">
    <property type="protein sequence ID" value="ACL02980.1"/>
    <property type="molecule type" value="Genomic_DNA"/>
</dbReference>
<dbReference type="SMART" id="SM00304">
    <property type="entry name" value="HAMP"/>
    <property type="match status" value="1"/>
</dbReference>
<dbReference type="InterPro" id="IPR036457">
    <property type="entry name" value="PPM-type-like_dom_sf"/>
</dbReference>
<dbReference type="Pfam" id="PF07228">
    <property type="entry name" value="SpoIIE"/>
    <property type="match status" value="1"/>
</dbReference>
<keyword evidence="1" id="KW-0378">Hydrolase</keyword>
<dbReference type="eggNOG" id="COG5000">
    <property type="taxonomic scope" value="Bacteria"/>
</dbReference>
<dbReference type="Gene3D" id="6.10.340.10">
    <property type="match status" value="1"/>
</dbReference>
<dbReference type="SMART" id="SM00331">
    <property type="entry name" value="PP2C_SIG"/>
    <property type="match status" value="1"/>
</dbReference>
<dbReference type="Gene3D" id="3.60.40.10">
    <property type="entry name" value="PPM-type phosphatase domain"/>
    <property type="match status" value="1"/>
</dbReference>
<keyword evidence="4" id="KW-1185">Reference proteome</keyword>
<dbReference type="GO" id="GO:0016791">
    <property type="term" value="F:phosphatase activity"/>
    <property type="evidence" value="ECO:0007669"/>
    <property type="project" value="TreeGrafter"/>
</dbReference>
<evidence type="ECO:0000259" key="2">
    <source>
        <dbReference type="PROSITE" id="PS50885"/>
    </source>
</evidence>
<dbReference type="SUPFAM" id="SSF81606">
    <property type="entry name" value="PP2C-like"/>
    <property type="match status" value="1"/>
</dbReference>
<dbReference type="InterPro" id="IPR052016">
    <property type="entry name" value="Bact_Sigma-Reg"/>
</dbReference>
<protein>
    <submittedName>
        <fullName evidence="3">Protein serine/threonine phosphatase</fullName>
    </submittedName>
</protein>
<dbReference type="GO" id="GO:0007165">
    <property type="term" value="P:signal transduction"/>
    <property type="evidence" value="ECO:0007669"/>
    <property type="project" value="InterPro"/>
</dbReference>
<dbReference type="PANTHER" id="PTHR43156">
    <property type="entry name" value="STAGE II SPORULATION PROTEIN E-RELATED"/>
    <property type="match status" value="1"/>
</dbReference>
<dbReference type="InterPro" id="IPR001932">
    <property type="entry name" value="PPM-type_phosphatase-like_dom"/>
</dbReference>
<dbReference type="GO" id="GO:0016020">
    <property type="term" value="C:membrane"/>
    <property type="evidence" value="ECO:0007669"/>
    <property type="project" value="InterPro"/>
</dbReference>
<dbReference type="Proteomes" id="UP000000739">
    <property type="component" value="Chromosome"/>
</dbReference>
<feature type="domain" description="HAMP" evidence="2">
    <location>
        <begin position="176"/>
        <end position="228"/>
    </location>
</feature>
<dbReference type="RefSeq" id="WP_012610416.1">
    <property type="nucleotide sequence ID" value="NC_011768.1"/>
</dbReference>
<organism evidence="3 4">
    <name type="scientific">Desulfatibacillum aliphaticivorans</name>
    <dbReference type="NCBI Taxonomy" id="218208"/>
    <lineage>
        <taxon>Bacteria</taxon>
        <taxon>Pseudomonadati</taxon>
        <taxon>Thermodesulfobacteriota</taxon>
        <taxon>Desulfobacteria</taxon>
        <taxon>Desulfobacterales</taxon>
        <taxon>Desulfatibacillaceae</taxon>
        <taxon>Desulfatibacillum</taxon>
    </lineage>
</organism>
<sequence length="483" mass="54297">MSLRIKLTLLNLLLILVVGVTLTGYMASMQQRDLLHEKIIRAQSLLDNLIIQNKEVLILKDDFALEISARRFIKNQDILFLLVEYGNHRLFVTEEADKQYLQTIAESGASESAFHKEPVRLLQKEMVVGDKVMGNYVLGLSLASLREKTAKTMERAALIASLLTLSFMLIALLVTRRMLRPIWDIGEFARDLGSGALGRQIEIKRKDEIGRLADVMNWMSKELLTAQNDLVQKQLLEQEFEIAQNIQQQFLPKEKIQVPNLLYETYFKPARQVGGDAFDFFQLADGKVGFMVADVAGKGVEGALGMIITITMLHTVISRGVNDPLKIMSQVNDELLTNLPGTMFVTMAFAVFDPEQGTLTLASAGHPEMYHMSADQTVNLFEENAGVPLGMVESELWETEIQQKEIRMKEGESLVIYTDGVTETFNENGDLFGDENLTSFLDENRLLDPSEFVQALIDRLDSFRGQGDMLDDDITVLVLKHSA</sequence>
<dbReference type="CDD" id="cd06225">
    <property type="entry name" value="HAMP"/>
    <property type="match status" value="1"/>
</dbReference>
<proteinExistence type="predicted"/>
<name>B8F9N4_DESAL</name>
<dbReference type="eggNOG" id="COG2208">
    <property type="taxonomic scope" value="Bacteria"/>
</dbReference>
<dbReference type="KEGG" id="dal:Dalk_1277"/>
<evidence type="ECO:0000256" key="1">
    <source>
        <dbReference type="ARBA" id="ARBA00022801"/>
    </source>
</evidence>
<accession>B8F9N4</accession>
<reference evidence="3 4" key="1">
    <citation type="journal article" date="2012" name="Environ. Microbiol.">
        <title>The genome sequence of Desulfatibacillum alkenivorans AK-01: a blueprint for anaerobic alkane oxidation.</title>
        <authorList>
            <person name="Callaghan A.V."/>
            <person name="Morris B.E."/>
            <person name="Pereira I.A."/>
            <person name="McInerney M.J."/>
            <person name="Austin R.N."/>
            <person name="Groves J.T."/>
            <person name="Kukor J.J."/>
            <person name="Suflita J.M."/>
            <person name="Young L.Y."/>
            <person name="Zylstra G.J."/>
            <person name="Wawrik B."/>
        </authorList>
    </citation>
    <scope>NUCLEOTIDE SEQUENCE [LARGE SCALE GENOMIC DNA]</scope>
    <source>
        <strain evidence="3 4">AK-01</strain>
    </source>
</reference>
<evidence type="ECO:0000313" key="3">
    <source>
        <dbReference type="EMBL" id="ACL02980.1"/>
    </source>
</evidence>
<dbReference type="AlphaFoldDB" id="B8F9N4"/>
<dbReference type="InterPro" id="IPR003660">
    <property type="entry name" value="HAMP_dom"/>
</dbReference>
<dbReference type="SUPFAM" id="SSF158472">
    <property type="entry name" value="HAMP domain-like"/>
    <property type="match status" value="1"/>
</dbReference>